<dbReference type="Proteomes" id="UP000007809">
    <property type="component" value="Chromosome"/>
</dbReference>
<dbReference type="RefSeq" id="WP_013674080.1">
    <property type="nucleotide sequence ID" value="NC_015312.1"/>
</dbReference>
<protein>
    <submittedName>
        <fullName evidence="6">Carnitine O-acetyltransferase</fullName>
        <ecNumber evidence="6">2.3.1.7</ecNumber>
    </submittedName>
</protein>
<comment type="similarity">
    <text evidence="1">Belongs to the carnitine/choline acetyltransferase family.</text>
</comment>
<accession>F4CU71</accession>
<keyword evidence="7" id="KW-1185">Reference proteome</keyword>
<feature type="active site" description="Proton acceptor" evidence="4">
    <location>
        <position position="308"/>
    </location>
</feature>
<evidence type="ECO:0000313" key="6">
    <source>
        <dbReference type="EMBL" id="AEA24149.1"/>
    </source>
</evidence>
<dbReference type="InterPro" id="IPR042231">
    <property type="entry name" value="Cho/carn_acyl_trans_2"/>
</dbReference>
<dbReference type="OrthoDB" id="1456at2"/>
<feature type="domain" description="Choline/carnitine acyltransferase" evidence="5">
    <location>
        <begin position="13"/>
        <end position="569"/>
    </location>
</feature>
<keyword evidence="2 6" id="KW-0808">Transferase</keyword>
<dbReference type="InterPro" id="IPR000542">
    <property type="entry name" value="Carn_acyl_trans"/>
</dbReference>
<evidence type="ECO:0000256" key="1">
    <source>
        <dbReference type="ARBA" id="ARBA00005232"/>
    </source>
</evidence>
<dbReference type="SUPFAM" id="SSF52777">
    <property type="entry name" value="CoA-dependent acyltransferases"/>
    <property type="match status" value="2"/>
</dbReference>
<organism evidence="6 7">
    <name type="scientific">Pseudonocardia dioxanivorans (strain ATCC 55486 / DSM 44775 / JCM 13855 / CB1190)</name>
    <dbReference type="NCBI Taxonomy" id="675635"/>
    <lineage>
        <taxon>Bacteria</taxon>
        <taxon>Bacillati</taxon>
        <taxon>Actinomycetota</taxon>
        <taxon>Actinomycetes</taxon>
        <taxon>Pseudonocardiales</taxon>
        <taxon>Pseudonocardiaceae</taxon>
        <taxon>Pseudonocardia</taxon>
    </lineage>
</organism>
<dbReference type="STRING" id="675635.Psed_1916"/>
<reference evidence="6 7" key="1">
    <citation type="journal article" date="2011" name="J. Bacteriol.">
        <title>Genome sequence of the 1,4-dioxane-degrading Pseudonocardia dioxanivorans strain CB1190.</title>
        <authorList>
            <person name="Sales C.M."/>
            <person name="Mahendra S."/>
            <person name="Grostern A."/>
            <person name="Parales R.E."/>
            <person name="Goodwin L.A."/>
            <person name="Woyke T."/>
            <person name="Nolan M."/>
            <person name="Lapidus A."/>
            <person name="Chertkov O."/>
            <person name="Ovchinnikova G."/>
            <person name="Sczyrba A."/>
            <person name="Alvarez-Cohen L."/>
        </authorList>
    </citation>
    <scope>NUCLEOTIDE SEQUENCE [LARGE SCALE GENOMIC DNA]</scope>
    <source>
        <strain evidence="7">ATCC 55486 / DSM 44775 / JCM 13855 / CB1190</strain>
    </source>
</reference>
<dbReference type="eggNOG" id="ENOG502Z7P4">
    <property type="taxonomic scope" value="Bacteria"/>
</dbReference>
<evidence type="ECO:0000259" key="5">
    <source>
        <dbReference type="Pfam" id="PF00755"/>
    </source>
</evidence>
<dbReference type="EC" id="2.3.1.7" evidence="6"/>
<evidence type="ECO:0000256" key="4">
    <source>
        <dbReference type="PIRSR" id="PIRSR600542-1"/>
    </source>
</evidence>
<dbReference type="EMBL" id="CP002593">
    <property type="protein sequence ID" value="AEA24149.1"/>
    <property type="molecule type" value="Genomic_DNA"/>
</dbReference>
<dbReference type="HOGENOM" id="CLU_013513_5_1_11"/>
<dbReference type="GO" id="GO:0004092">
    <property type="term" value="F:carnitine O-acetyltransferase activity"/>
    <property type="evidence" value="ECO:0007669"/>
    <property type="project" value="UniProtKB-EC"/>
</dbReference>
<sequence>MRTFDAEDALARVPLPTLAESCARFLDWCAPLLTPDELARTRAAVAAFVAPGGAGERLHAELVRYDALPGVQSWLDTFWADRYLGRRDRIALNANFFFLFEDSRLGQVDRAAALVEQVLGYKARIDDETLPPARHGGEPLSMVQHRHLFSSTRIPGVDRDRARTPYSDAHPGPSRARHVVVLLRGNVFRLDVIGSDGRPRTRAEIAAGLRAVQAAAGPGDGVGALTTMARADWARAREALRDHDPANAAALEIVESALFCVCLQDEVPESPLAACDALLAGNSADRWFDTAVSLIVFGDGTAGYNGEHCNLDGTTVIALLDEVLAGTAALAPAPVADTVPEFAAVPWVLDDRLRATVTDAAKAFADHAAATATTTVRIDFGSDRAKALGISPDAFAQLAFQVAHHRATGRVGATYESIATRHFRHGRTEAMRVVTPEIVAFTAAMADPAVPAAARRDALTAAADAHVRRVRECRAGRAPEQHLWELQMIATRRGEPAPALFDSPGWRILRDDRLSTSSVPSPHVRFWGFGSTGAQCIGVGYALMPSRFDLYLSTPRAVAATMAAFAAELPRAVAQMESLLADEGDDRG</sequence>
<name>F4CU71_PSEUX</name>
<dbReference type="PANTHER" id="PTHR22589">
    <property type="entry name" value="CARNITINE O-ACYLTRANSFERASE"/>
    <property type="match status" value="1"/>
</dbReference>
<keyword evidence="3 6" id="KW-0012">Acyltransferase</keyword>
<proteinExistence type="inferred from homology"/>
<evidence type="ECO:0000313" key="7">
    <source>
        <dbReference type="Proteomes" id="UP000007809"/>
    </source>
</evidence>
<dbReference type="InterPro" id="IPR039551">
    <property type="entry name" value="Cho/carn_acyl_trans"/>
</dbReference>
<evidence type="ECO:0000256" key="3">
    <source>
        <dbReference type="ARBA" id="ARBA00023315"/>
    </source>
</evidence>
<dbReference type="Gene3D" id="3.30.559.10">
    <property type="entry name" value="Chloramphenicol acetyltransferase-like domain"/>
    <property type="match status" value="1"/>
</dbReference>
<dbReference type="Gene3D" id="3.30.559.70">
    <property type="entry name" value="Choline/Carnitine o-acyltransferase, domain 2"/>
    <property type="match status" value="1"/>
</dbReference>
<dbReference type="KEGG" id="pdx:Psed_1916"/>
<dbReference type="Pfam" id="PF00755">
    <property type="entry name" value="Carn_acyltransf"/>
    <property type="match status" value="1"/>
</dbReference>
<evidence type="ECO:0000256" key="2">
    <source>
        <dbReference type="ARBA" id="ARBA00022679"/>
    </source>
</evidence>
<dbReference type="AlphaFoldDB" id="F4CU71"/>
<dbReference type="InterPro" id="IPR023213">
    <property type="entry name" value="CAT-like_dom_sf"/>
</dbReference>
<gene>
    <name evidence="6" type="ordered locus">Psed_1916</name>
</gene>